<dbReference type="Pfam" id="PF20240">
    <property type="entry name" value="DUF6597"/>
    <property type="match status" value="1"/>
</dbReference>
<dbReference type="GO" id="GO:0003700">
    <property type="term" value="F:DNA-binding transcription factor activity"/>
    <property type="evidence" value="ECO:0007669"/>
    <property type="project" value="InterPro"/>
</dbReference>
<keyword evidence="2" id="KW-0238">DNA-binding</keyword>
<feature type="domain" description="HTH araC/xylS-type" evidence="4">
    <location>
        <begin position="171"/>
        <end position="261"/>
    </location>
</feature>
<dbReference type="PANTHER" id="PTHR46796:SF15">
    <property type="entry name" value="BLL1074 PROTEIN"/>
    <property type="match status" value="1"/>
</dbReference>
<evidence type="ECO:0000313" key="6">
    <source>
        <dbReference type="Proteomes" id="UP000477750"/>
    </source>
</evidence>
<dbReference type="EMBL" id="WIAO01000038">
    <property type="protein sequence ID" value="MQM28231.1"/>
    <property type="molecule type" value="Genomic_DNA"/>
</dbReference>
<keyword evidence="6" id="KW-1185">Reference proteome</keyword>
<gene>
    <name evidence="5" type="ORF">GFD30_22085</name>
</gene>
<dbReference type="RefSeq" id="WP_322633501.1">
    <property type="nucleotide sequence ID" value="NZ_WIAO01000038.1"/>
</dbReference>
<comment type="caution">
    <text evidence="5">The sequence shown here is derived from an EMBL/GenBank/DDBJ whole genome shotgun (WGS) entry which is preliminary data.</text>
</comment>
<dbReference type="Proteomes" id="UP000477750">
    <property type="component" value="Unassembled WGS sequence"/>
</dbReference>
<keyword evidence="1" id="KW-0805">Transcription regulation</keyword>
<evidence type="ECO:0000256" key="1">
    <source>
        <dbReference type="ARBA" id="ARBA00023015"/>
    </source>
</evidence>
<accession>A0A6L5GF68</accession>
<evidence type="ECO:0000259" key="4">
    <source>
        <dbReference type="PROSITE" id="PS01124"/>
    </source>
</evidence>
<dbReference type="InterPro" id="IPR018060">
    <property type="entry name" value="HTH_AraC"/>
</dbReference>
<organism evidence="5 6">
    <name type="scientific">Glycomyces albidus</name>
    <dbReference type="NCBI Taxonomy" id="2656774"/>
    <lineage>
        <taxon>Bacteria</taxon>
        <taxon>Bacillati</taxon>
        <taxon>Actinomycetota</taxon>
        <taxon>Actinomycetes</taxon>
        <taxon>Glycomycetales</taxon>
        <taxon>Glycomycetaceae</taxon>
        <taxon>Glycomyces</taxon>
    </lineage>
</organism>
<proteinExistence type="predicted"/>
<dbReference type="Gene3D" id="1.10.10.60">
    <property type="entry name" value="Homeodomain-like"/>
    <property type="match status" value="1"/>
</dbReference>
<dbReference type="PANTHER" id="PTHR46796">
    <property type="entry name" value="HTH-TYPE TRANSCRIPTIONAL ACTIVATOR RHAS-RELATED"/>
    <property type="match status" value="1"/>
</dbReference>
<dbReference type="PROSITE" id="PS01124">
    <property type="entry name" value="HTH_ARAC_FAMILY_2"/>
    <property type="match status" value="1"/>
</dbReference>
<keyword evidence="3" id="KW-0804">Transcription</keyword>
<protein>
    <submittedName>
        <fullName evidence="5">Helix-turn-helix domain-containing protein</fullName>
    </submittedName>
</protein>
<evidence type="ECO:0000256" key="2">
    <source>
        <dbReference type="ARBA" id="ARBA00023125"/>
    </source>
</evidence>
<reference evidence="5 6" key="1">
    <citation type="submission" date="2019-10" db="EMBL/GenBank/DDBJ databases">
        <title>Glycomyces albidus sp. nov., a novel actinomycete isolated from rhizosphere soil of wheat (Triticum aestivum L.).</title>
        <authorList>
            <person name="Qian L."/>
        </authorList>
    </citation>
    <scope>NUCLEOTIDE SEQUENCE [LARGE SCALE GENOMIC DNA]</scope>
    <source>
        <strain evidence="5 6">NEAU-7082</strain>
    </source>
</reference>
<name>A0A6L5GF68_9ACTN</name>
<dbReference type="SMART" id="SM00342">
    <property type="entry name" value="HTH_ARAC"/>
    <property type="match status" value="1"/>
</dbReference>
<dbReference type="InterPro" id="IPR050204">
    <property type="entry name" value="AraC_XylS_family_regulators"/>
</dbReference>
<evidence type="ECO:0000313" key="5">
    <source>
        <dbReference type="EMBL" id="MQM28231.1"/>
    </source>
</evidence>
<dbReference type="AlphaFoldDB" id="A0A6L5GF68"/>
<dbReference type="InterPro" id="IPR046532">
    <property type="entry name" value="DUF6597"/>
</dbReference>
<sequence length="292" mass="30893">MTAEAFPAPPVDGQRLDERAPVPALRRLVSAVWVQQTGAEAAPYAHRRTPSGAVELVCRIGSAPMVLGPLTGPRADVLEPGTALVGMRFIPGAFRAVAAPPASELSGIALDARELWGPSALALADAVDAAASPQAALAAMQRHVLDRVDAAPDPLVSAAVHALMPWRATEVTSLHHSLHLSETQLRRRFRSAVGLAPKPLHRILRFQGFLALVQRSIARGRAPADDGLAALAVRAGYADQSHLTRECVRLTGAAPRAFLAETHRNCACGHDHAASFTPVLRAYTEAHPGDRA</sequence>
<dbReference type="Pfam" id="PF12833">
    <property type="entry name" value="HTH_18"/>
    <property type="match status" value="1"/>
</dbReference>
<dbReference type="GO" id="GO:0043565">
    <property type="term" value="F:sequence-specific DNA binding"/>
    <property type="evidence" value="ECO:0007669"/>
    <property type="project" value="InterPro"/>
</dbReference>
<evidence type="ECO:0000256" key="3">
    <source>
        <dbReference type="ARBA" id="ARBA00023163"/>
    </source>
</evidence>